<sequence length="136" mass="14166">MEGWGGGPLEAHLLGLLGGFHAPRSARGRAWDGIRAPCSLLGGRMHLRGQATEARFPAPGTPSKLAPSASHPISGPTLGRPLLGGARDPAAEVPAPHSAPFPSFLLFRLFGCCTAVAFQRHLHQGFVSVKGIAFSD</sequence>
<gene>
    <name evidence="2" type="ORF">HJG60_008513</name>
</gene>
<organism evidence="2 3">
    <name type="scientific">Phyllostomus discolor</name>
    <name type="common">pale spear-nosed bat</name>
    <dbReference type="NCBI Taxonomy" id="89673"/>
    <lineage>
        <taxon>Eukaryota</taxon>
        <taxon>Metazoa</taxon>
        <taxon>Chordata</taxon>
        <taxon>Craniata</taxon>
        <taxon>Vertebrata</taxon>
        <taxon>Euteleostomi</taxon>
        <taxon>Mammalia</taxon>
        <taxon>Eutheria</taxon>
        <taxon>Laurasiatheria</taxon>
        <taxon>Chiroptera</taxon>
        <taxon>Yangochiroptera</taxon>
        <taxon>Phyllostomidae</taxon>
        <taxon>Phyllostominae</taxon>
        <taxon>Phyllostomus</taxon>
    </lineage>
</organism>
<dbReference type="Proteomes" id="UP000664940">
    <property type="component" value="Unassembled WGS sequence"/>
</dbReference>
<name>A0A833Z4V5_9CHIR</name>
<dbReference type="AlphaFoldDB" id="A0A833Z4V5"/>
<evidence type="ECO:0000313" key="2">
    <source>
        <dbReference type="EMBL" id="KAF6086348.1"/>
    </source>
</evidence>
<protein>
    <submittedName>
        <fullName evidence="2">Uncharacterized protein</fullName>
    </submittedName>
</protein>
<feature type="region of interest" description="Disordered" evidence="1">
    <location>
        <begin position="51"/>
        <end position="91"/>
    </location>
</feature>
<evidence type="ECO:0000313" key="3">
    <source>
        <dbReference type="Proteomes" id="UP000664940"/>
    </source>
</evidence>
<evidence type="ECO:0000256" key="1">
    <source>
        <dbReference type="SAM" id="MobiDB-lite"/>
    </source>
</evidence>
<proteinExistence type="predicted"/>
<dbReference type="EMBL" id="JABVXQ010000011">
    <property type="protein sequence ID" value="KAF6086348.1"/>
    <property type="molecule type" value="Genomic_DNA"/>
</dbReference>
<reference evidence="2 3" key="1">
    <citation type="journal article" date="2020" name="Nature">
        <title>Six reference-quality genomes reveal evolution of bat adaptations.</title>
        <authorList>
            <person name="Jebb D."/>
            <person name="Huang Z."/>
            <person name="Pippel M."/>
            <person name="Hughes G.M."/>
            <person name="Lavrichenko K."/>
            <person name="Devanna P."/>
            <person name="Winkler S."/>
            <person name="Jermiin L.S."/>
            <person name="Skirmuntt E.C."/>
            <person name="Katzourakis A."/>
            <person name="Burkitt-Gray L."/>
            <person name="Ray D.A."/>
            <person name="Sullivan K.A.M."/>
            <person name="Roscito J.G."/>
            <person name="Kirilenko B.M."/>
            <person name="Davalos L.M."/>
            <person name="Corthals A.P."/>
            <person name="Power M.L."/>
            <person name="Jones G."/>
            <person name="Ransome R.D."/>
            <person name="Dechmann D.K.N."/>
            <person name="Locatelli A.G."/>
            <person name="Puechmaille S.J."/>
            <person name="Fedrigo O."/>
            <person name="Jarvis E.D."/>
            <person name="Hiller M."/>
            <person name="Vernes S.C."/>
            <person name="Myers E.W."/>
            <person name="Teeling E.C."/>
        </authorList>
    </citation>
    <scope>NUCLEOTIDE SEQUENCE [LARGE SCALE GENOMIC DNA]</scope>
    <source>
        <strain evidence="2">Bat1K_MPI-CBG_1</strain>
    </source>
</reference>
<comment type="caution">
    <text evidence="2">The sequence shown here is derived from an EMBL/GenBank/DDBJ whole genome shotgun (WGS) entry which is preliminary data.</text>
</comment>
<accession>A0A833Z4V5</accession>